<keyword evidence="2" id="KW-0812">Transmembrane</keyword>
<dbReference type="Proteomes" id="UP000626109">
    <property type="component" value="Unassembled WGS sequence"/>
</dbReference>
<sequence>SGHDDVFSGSPLDFAGSRRGSTVIGGSLAVPEAFEKHRSRRDSSGTSSAPVGYGRRPSMLGSSQRDQHSDNSSGSEDEAWHLLPIWRHRRKSVIAQSKSMMSQKFTGRSGSMIMRRGGGIGLGLDALDEEDETEWRLPQLIVGCLNRCVVDPSTPRRLMWDLIGVFLIFYDLIFIPLQAFNPPTSNFTTGL</sequence>
<feature type="transmembrane region" description="Helical" evidence="2">
    <location>
        <begin position="162"/>
        <end position="180"/>
    </location>
</feature>
<evidence type="ECO:0000313" key="4">
    <source>
        <dbReference type="Proteomes" id="UP000626109"/>
    </source>
</evidence>
<feature type="non-terminal residue" evidence="3">
    <location>
        <position position="191"/>
    </location>
</feature>
<keyword evidence="2" id="KW-1133">Transmembrane helix</keyword>
<evidence type="ECO:0000313" key="3">
    <source>
        <dbReference type="EMBL" id="CAE8646639.1"/>
    </source>
</evidence>
<keyword evidence="2" id="KW-0472">Membrane</keyword>
<gene>
    <name evidence="3" type="ORF">PGLA2088_LOCUS4981</name>
</gene>
<protein>
    <recommendedName>
        <fullName evidence="5">Ion transport domain-containing protein</fullName>
    </recommendedName>
</protein>
<name>A0A813I8L7_POLGL</name>
<organism evidence="3 4">
    <name type="scientific">Polarella glacialis</name>
    <name type="common">Dinoflagellate</name>
    <dbReference type="NCBI Taxonomy" id="89957"/>
    <lineage>
        <taxon>Eukaryota</taxon>
        <taxon>Sar</taxon>
        <taxon>Alveolata</taxon>
        <taxon>Dinophyceae</taxon>
        <taxon>Suessiales</taxon>
        <taxon>Suessiaceae</taxon>
        <taxon>Polarella</taxon>
    </lineage>
</organism>
<comment type="caution">
    <text evidence="3">The sequence shown here is derived from an EMBL/GenBank/DDBJ whole genome shotgun (WGS) entry which is preliminary data.</text>
</comment>
<feature type="compositionally biased region" description="Polar residues" evidence="1">
    <location>
        <begin position="60"/>
        <end position="74"/>
    </location>
</feature>
<accession>A0A813I8L7</accession>
<evidence type="ECO:0000256" key="1">
    <source>
        <dbReference type="SAM" id="MobiDB-lite"/>
    </source>
</evidence>
<feature type="region of interest" description="Disordered" evidence="1">
    <location>
        <begin position="1"/>
        <end position="76"/>
    </location>
</feature>
<evidence type="ECO:0000256" key="2">
    <source>
        <dbReference type="SAM" id="Phobius"/>
    </source>
</evidence>
<dbReference type="EMBL" id="CAJNNW010004656">
    <property type="protein sequence ID" value="CAE8646639.1"/>
    <property type="molecule type" value="Genomic_DNA"/>
</dbReference>
<feature type="non-terminal residue" evidence="3">
    <location>
        <position position="1"/>
    </location>
</feature>
<proteinExistence type="predicted"/>
<reference evidence="3" key="1">
    <citation type="submission" date="2021-02" db="EMBL/GenBank/DDBJ databases">
        <authorList>
            <person name="Dougan E. K."/>
            <person name="Rhodes N."/>
            <person name="Thang M."/>
            <person name="Chan C."/>
        </authorList>
    </citation>
    <scope>NUCLEOTIDE SEQUENCE</scope>
</reference>
<dbReference type="AlphaFoldDB" id="A0A813I8L7"/>
<evidence type="ECO:0008006" key="5">
    <source>
        <dbReference type="Google" id="ProtNLM"/>
    </source>
</evidence>